<dbReference type="AlphaFoldDB" id="X1KWV0"/>
<protein>
    <submittedName>
        <fullName evidence="1">Uncharacterized protein</fullName>
    </submittedName>
</protein>
<reference evidence="1" key="1">
    <citation type="journal article" date="2014" name="Front. Microbiol.">
        <title>High frequency of phylogenetically diverse reductive dehalogenase-homologous genes in deep subseafloor sedimentary metagenomes.</title>
        <authorList>
            <person name="Kawai M."/>
            <person name="Futagami T."/>
            <person name="Toyoda A."/>
            <person name="Takaki Y."/>
            <person name="Nishi S."/>
            <person name="Hori S."/>
            <person name="Arai W."/>
            <person name="Tsubouchi T."/>
            <person name="Morono Y."/>
            <person name="Uchiyama I."/>
            <person name="Ito T."/>
            <person name="Fujiyama A."/>
            <person name="Inagaki F."/>
            <person name="Takami H."/>
        </authorList>
    </citation>
    <scope>NUCLEOTIDE SEQUENCE</scope>
    <source>
        <strain evidence="1">Expedition CK06-06</strain>
    </source>
</reference>
<gene>
    <name evidence="1" type="ORF">S03H2_70539</name>
</gene>
<comment type="caution">
    <text evidence="1">The sequence shown here is derived from an EMBL/GenBank/DDBJ whole genome shotgun (WGS) entry which is preliminary data.</text>
</comment>
<evidence type="ECO:0000313" key="1">
    <source>
        <dbReference type="EMBL" id="GAH94639.1"/>
    </source>
</evidence>
<sequence>PFFGGLCGKSNDALESLCERSIILRLLSEPSRIQSRQMGSDVEINSDFLLQISHFAIVQLIIKN</sequence>
<proteinExistence type="predicted"/>
<name>X1KWV0_9ZZZZ</name>
<accession>X1KWV0</accession>
<feature type="non-terminal residue" evidence="1">
    <location>
        <position position="1"/>
    </location>
</feature>
<organism evidence="1">
    <name type="scientific">marine sediment metagenome</name>
    <dbReference type="NCBI Taxonomy" id="412755"/>
    <lineage>
        <taxon>unclassified sequences</taxon>
        <taxon>metagenomes</taxon>
        <taxon>ecological metagenomes</taxon>
    </lineage>
</organism>
<dbReference type="EMBL" id="BARU01046908">
    <property type="protein sequence ID" value="GAH94639.1"/>
    <property type="molecule type" value="Genomic_DNA"/>
</dbReference>